<gene>
    <name evidence="1" type="ORF">VP01_1590g4</name>
</gene>
<evidence type="ECO:0008006" key="3">
    <source>
        <dbReference type="Google" id="ProtNLM"/>
    </source>
</evidence>
<protein>
    <recommendedName>
        <fullName evidence="3">DUF659 domain-containing protein</fullName>
    </recommendedName>
</protein>
<organism evidence="1 2">
    <name type="scientific">Puccinia sorghi</name>
    <dbReference type="NCBI Taxonomy" id="27349"/>
    <lineage>
        <taxon>Eukaryota</taxon>
        <taxon>Fungi</taxon>
        <taxon>Dikarya</taxon>
        <taxon>Basidiomycota</taxon>
        <taxon>Pucciniomycotina</taxon>
        <taxon>Pucciniomycetes</taxon>
        <taxon>Pucciniales</taxon>
        <taxon>Pucciniaceae</taxon>
        <taxon>Puccinia</taxon>
    </lineage>
</organism>
<dbReference type="VEuPathDB" id="FungiDB:VP01_1590g4"/>
<dbReference type="EMBL" id="LAVV01006382">
    <property type="protein sequence ID" value="KNZ60227.1"/>
    <property type="molecule type" value="Genomic_DNA"/>
</dbReference>
<accession>A0A0L6VI21</accession>
<comment type="caution">
    <text evidence="1">The sequence shown here is derived from an EMBL/GenBank/DDBJ whole genome shotgun (WGS) entry which is preliminary data.</text>
</comment>
<proteinExistence type="predicted"/>
<dbReference type="STRING" id="27349.A0A0L6VI21"/>
<dbReference type="AlphaFoldDB" id="A0A0L6VI21"/>
<sequence>MTICTQPIVTAKLLRQAIGYLVTKADLLFSIVERPSFVHLLELPNHKYGKTLSCITNLSFAVNAWTSPNMKAFMAIMSHSIRPKWNIVDLHVAMPAVKGTVQILYKLELLDKLIRIAEDNASSNSMLATCVEQRLGGIFEANKLLGCMTHVINLAAHNGIKVFGTKPDSFNITKGEMTLRRMDIAHLVDPPVLKSQ</sequence>
<dbReference type="Proteomes" id="UP000037035">
    <property type="component" value="Unassembled WGS sequence"/>
</dbReference>
<reference evidence="1 2" key="1">
    <citation type="submission" date="2015-08" db="EMBL/GenBank/DDBJ databases">
        <title>Next Generation Sequencing and Analysis of the Genome of Puccinia sorghi L Schw, the Causal Agent of Maize Common Rust.</title>
        <authorList>
            <person name="Rochi L."/>
            <person name="Burguener G."/>
            <person name="Darino M."/>
            <person name="Turjanski A."/>
            <person name="Kreff E."/>
            <person name="Dieguez M.J."/>
            <person name="Sacco F."/>
        </authorList>
    </citation>
    <scope>NUCLEOTIDE SEQUENCE [LARGE SCALE GENOMIC DNA]</scope>
    <source>
        <strain evidence="1 2">RO10H11247</strain>
    </source>
</reference>
<dbReference type="OrthoDB" id="2506934at2759"/>
<name>A0A0L6VI21_9BASI</name>
<evidence type="ECO:0000313" key="2">
    <source>
        <dbReference type="Proteomes" id="UP000037035"/>
    </source>
</evidence>
<evidence type="ECO:0000313" key="1">
    <source>
        <dbReference type="EMBL" id="KNZ60227.1"/>
    </source>
</evidence>
<keyword evidence="2" id="KW-1185">Reference proteome</keyword>